<organism evidence="1 2">
    <name type="scientific">Sinomonas humi</name>
    <dbReference type="NCBI Taxonomy" id="1338436"/>
    <lineage>
        <taxon>Bacteria</taxon>
        <taxon>Bacillati</taxon>
        <taxon>Actinomycetota</taxon>
        <taxon>Actinomycetes</taxon>
        <taxon>Micrococcales</taxon>
        <taxon>Micrococcaceae</taxon>
        <taxon>Sinomonas</taxon>
    </lineage>
</organism>
<sequence length="167" mass="17352">MALEATTTLNYPVEQVVAVFADEAFQRHVSELVGGKLESITVDGDTAAAFTATIVRQVPTGRLPELARKFVGEYVTVTQVETWGAPESDSSRQANITVKVAGAPVEATAAQRLVAEGSSTRIELSGAVTSSVPLLGGKIAQAAEPFVGKALNIEATQAAAWLAGEIV</sequence>
<reference evidence="1 2" key="1">
    <citation type="submission" date="2014-09" db="EMBL/GenBank/DDBJ databases">
        <title>Genome sequence of Sinomonas sp. MUSC 117.</title>
        <authorList>
            <person name="Lee L.-H."/>
        </authorList>
    </citation>
    <scope>NUCLEOTIDE SEQUENCE [LARGE SCALE GENOMIC DNA]</scope>
    <source>
        <strain evidence="1 2">MUSC 117</strain>
    </source>
</reference>
<dbReference type="Pfam" id="PF10698">
    <property type="entry name" value="DUF2505"/>
    <property type="match status" value="1"/>
</dbReference>
<dbReference type="AlphaFoldDB" id="A0A0B2AD96"/>
<dbReference type="SUPFAM" id="SSF55961">
    <property type="entry name" value="Bet v1-like"/>
    <property type="match status" value="1"/>
</dbReference>
<accession>A0A0B2AD96</accession>
<evidence type="ECO:0000313" key="2">
    <source>
        <dbReference type="Proteomes" id="UP000030982"/>
    </source>
</evidence>
<dbReference type="RefSeq" id="WP_043126415.1">
    <property type="nucleotide sequence ID" value="NZ_JTDL01000144.1"/>
</dbReference>
<dbReference type="STRING" id="1338436.LK10_17505"/>
<dbReference type="InterPro" id="IPR019639">
    <property type="entry name" value="DUF2505"/>
</dbReference>
<gene>
    <name evidence="1" type="ORF">LK10_17505</name>
</gene>
<dbReference type="EMBL" id="JTDL01000144">
    <property type="protein sequence ID" value="KHL01216.1"/>
    <property type="molecule type" value="Genomic_DNA"/>
</dbReference>
<evidence type="ECO:0000313" key="1">
    <source>
        <dbReference type="EMBL" id="KHL01216.1"/>
    </source>
</evidence>
<proteinExistence type="predicted"/>
<dbReference type="OrthoDB" id="3266819at2"/>
<comment type="caution">
    <text evidence="1">The sequence shown here is derived from an EMBL/GenBank/DDBJ whole genome shotgun (WGS) entry which is preliminary data.</text>
</comment>
<protein>
    <submittedName>
        <fullName evidence="1">Proteinase inhibitor I25 cystatin</fullName>
    </submittedName>
</protein>
<dbReference type="Proteomes" id="UP000030982">
    <property type="component" value="Unassembled WGS sequence"/>
</dbReference>
<name>A0A0B2AD96_9MICC</name>
<keyword evidence="2" id="KW-1185">Reference proteome</keyword>